<name>Q6MJJ8_BDEBA</name>
<feature type="chain" id="PRO_5004277594" evidence="1">
    <location>
        <begin position="26"/>
        <end position="540"/>
    </location>
</feature>
<dbReference type="InterPro" id="IPR036188">
    <property type="entry name" value="FAD/NAD-bd_sf"/>
</dbReference>
<dbReference type="KEGG" id="bba:Bd2779"/>
<dbReference type="HOGENOM" id="CLU_496667_0_0_7"/>
<feature type="signal peptide" evidence="1">
    <location>
        <begin position="1"/>
        <end position="25"/>
    </location>
</feature>
<dbReference type="RefSeq" id="WP_011165165.1">
    <property type="nucleotide sequence ID" value="NC_005363.1"/>
</dbReference>
<gene>
    <name evidence="3" type="ordered locus">Bd2779</name>
</gene>
<feature type="domain" description="Amine oxidase" evidence="2">
    <location>
        <begin position="96"/>
        <end position="483"/>
    </location>
</feature>
<keyword evidence="1" id="KW-0732">Signal</keyword>
<dbReference type="PANTHER" id="PTHR42923:SF3">
    <property type="entry name" value="PROTOPORPHYRINOGEN OXIDASE"/>
    <property type="match status" value="1"/>
</dbReference>
<keyword evidence="4" id="KW-1185">Reference proteome</keyword>
<evidence type="ECO:0000313" key="4">
    <source>
        <dbReference type="Proteomes" id="UP000008080"/>
    </source>
</evidence>
<evidence type="ECO:0000313" key="3">
    <source>
        <dbReference type="EMBL" id="CAE80562.1"/>
    </source>
</evidence>
<protein>
    <submittedName>
        <fullName evidence="3">Putative amine oxidase</fullName>
    </submittedName>
</protein>
<dbReference type="GO" id="GO:0016491">
    <property type="term" value="F:oxidoreductase activity"/>
    <property type="evidence" value="ECO:0007669"/>
    <property type="project" value="InterPro"/>
</dbReference>
<reference evidence="3 4" key="1">
    <citation type="journal article" date="2004" name="Science">
        <title>A predator unmasked: life cycle of Bdellovibrio bacteriovorus from a genomic perspective.</title>
        <authorList>
            <person name="Rendulic S."/>
            <person name="Jagtap P."/>
            <person name="Rosinus A."/>
            <person name="Eppinger M."/>
            <person name="Baar C."/>
            <person name="Lanz C."/>
            <person name="Keller H."/>
            <person name="Lambert C."/>
            <person name="Evans K.J."/>
            <person name="Goesmann A."/>
            <person name="Meyer F."/>
            <person name="Sockett R.E."/>
            <person name="Schuster S.C."/>
        </authorList>
    </citation>
    <scope>NUCLEOTIDE SEQUENCE [LARGE SCALE GENOMIC DNA]</scope>
    <source>
        <strain evidence="4">ATCC 15356 / DSM 50701 / NCIMB 9529 / HD100</strain>
    </source>
</reference>
<organism evidence="3 4">
    <name type="scientific">Bdellovibrio bacteriovorus (strain ATCC 15356 / DSM 50701 / NCIMB 9529 / HD100)</name>
    <dbReference type="NCBI Taxonomy" id="264462"/>
    <lineage>
        <taxon>Bacteria</taxon>
        <taxon>Pseudomonadati</taxon>
        <taxon>Bdellovibrionota</taxon>
        <taxon>Bdellovibrionia</taxon>
        <taxon>Bdellovibrionales</taxon>
        <taxon>Pseudobdellovibrionaceae</taxon>
        <taxon>Bdellovibrio</taxon>
    </lineage>
</organism>
<dbReference type="AlphaFoldDB" id="Q6MJJ8"/>
<dbReference type="PANTHER" id="PTHR42923">
    <property type="entry name" value="PROTOPORPHYRINOGEN OXIDASE"/>
    <property type="match status" value="1"/>
</dbReference>
<evidence type="ECO:0000256" key="1">
    <source>
        <dbReference type="SAM" id="SignalP"/>
    </source>
</evidence>
<proteinExistence type="predicted"/>
<dbReference type="Proteomes" id="UP000008080">
    <property type="component" value="Chromosome"/>
</dbReference>
<dbReference type="STRING" id="264462.Bd2779"/>
<dbReference type="InterPro" id="IPR002937">
    <property type="entry name" value="Amino_oxidase"/>
</dbReference>
<dbReference type="InterPro" id="IPR050464">
    <property type="entry name" value="Zeta_carotene_desat/Oxidored"/>
</dbReference>
<accession>Q6MJJ8</accession>
<sequence>MQRRDFLKTSLSVAALSSLPASSLAKGSEWVNDQLTDDWPIARLKESENNSIDFNGDDINRPHDAFWNIDGYIEKKGGEPKSFSEDLDVVIVGGGIAGLSTAYYLRDKKIALLEMDFRLGGNSKGEQYKNSVYSTGAAYLVEPDQTAPLGSLLTELGIWDKARRESSDHTTVLYNNKFTSPFWKGATDKAAADNFNKVFKRLAEIGAEADFDYNGELARSVDHLNFEQWLAKEFGDVHKHLLEYFQLYGWSSFCGSTDELSAYQYLGFICAETGTLMAYPGGNAYVAHKMAQKIRKDAGDKSLRAGSIVLRVTTEGDSAVILYEDAMGVLKKIRAKQVVMACQKFVAKRLLPQMPKDQADAITMLPYRAYLVGNILTKKNFQSPSYELYCLKGQVPPSPTPMRRGDRSFTDVCFGTWAQEDKVDHSVLTLYHGIPYDGARQFLFNPASHDKYKAKYLQDVEPILQTMNLGMNDVHGIRLTRWGHALPLSRAGLIQDGLPQKASESINGIIHFANQDNWMNPCFETAHHCAIEVATKIKGQ</sequence>
<dbReference type="Pfam" id="PF01593">
    <property type="entry name" value="Amino_oxidase"/>
    <property type="match status" value="1"/>
</dbReference>
<dbReference type="SUPFAM" id="SSF51905">
    <property type="entry name" value="FAD/NAD(P)-binding domain"/>
    <property type="match status" value="1"/>
</dbReference>
<dbReference type="Gene3D" id="3.50.50.60">
    <property type="entry name" value="FAD/NAD(P)-binding domain"/>
    <property type="match status" value="1"/>
</dbReference>
<evidence type="ECO:0000259" key="2">
    <source>
        <dbReference type="Pfam" id="PF01593"/>
    </source>
</evidence>
<dbReference type="eggNOG" id="COG1232">
    <property type="taxonomic scope" value="Bacteria"/>
</dbReference>
<dbReference type="GeneID" id="93013657"/>
<dbReference type="EMBL" id="BX842653">
    <property type="protein sequence ID" value="CAE80562.1"/>
    <property type="molecule type" value="Genomic_DNA"/>
</dbReference>